<gene>
    <name evidence="8" type="ORF">FL583_35710</name>
</gene>
<dbReference type="Pfam" id="PF07690">
    <property type="entry name" value="MFS_1"/>
    <property type="match status" value="1"/>
</dbReference>
<keyword evidence="3 6" id="KW-0812">Transmembrane</keyword>
<feature type="transmembrane region" description="Helical" evidence="6">
    <location>
        <begin position="111"/>
        <end position="135"/>
    </location>
</feature>
<comment type="caution">
    <text evidence="8">The sequence shown here is derived from an EMBL/GenBank/DDBJ whole genome shotgun (WGS) entry which is preliminary data.</text>
</comment>
<dbReference type="InParanoid" id="A0A545AG08"/>
<dbReference type="AlphaFoldDB" id="A0A545AG08"/>
<feature type="transmembrane region" description="Helical" evidence="6">
    <location>
        <begin position="536"/>
        <end position="555"/>
    </location>
</feature>
<dbReference type="PANTHER" id="PTHR23501">
    <property type="entry name" value="MAJOR FACILITATOR SUPERFAMILY"/>
    <property type="match status" value="1"/>
</dbReference>
<comment type="subcellular location">
    <subcellularLocation>
        <location evidence="1">Cell inner membrane</location>
        <topology evidence="1">Multi-pass membrane protein</topology>
    </subcellularLocation>
</comment>
<evidence type="ECO:0000256" key="6">
    <source>
        <dbReference type="SAM" id="Phobius"/>
    </source>
</evidence>
<reference evidence="8 9" key="1">
    <citation type="submission" date="2019-07" db="EMBL/GenBank/DDBJ databases">
        <title>Cryptosporangium phraense sp. nov., isolated from plant litter.</title>
        <authorList>
            <person name="Suriyachadkun C."/>
        </authorList>
    </citation>
    <scope>NUCLEOTIDE SEQUENCE [LARGE SCALE GENOMIC DNA]</scope>
    <source>
        <strain evidence="8 9">A-T 5661</strain>
    </source>
</reference>
<sequence>MYFTRLWRRQLDHYPATAPRAFYLGIVVLATIVLYYELYIQGAVATQIIAEYGMTLRYFVLVSIVGNAAGALASVVAGLADRWGRANMVVAGLLVTALIILAGLPNASSRLTYLVFFSVLSFVEGVVLVATPALIRDFSPQLGRASAMGFWTLGPVIGSLVVTTVSSNTLPSHPDWRFQFYVCGVIGLVVFVLALVGLRELSPGIRDQLMVSLRDRALVEARAAGIDPARAAAHSWRDMLRPDIVGSAFAVSVFLLFYYFAVGFFVIYYAIQFGYSEARANSLANWYWISNAIALVVVGVVSDRLRVRKPFMVAGGVVSAAGVAVFALLTTHPETGYYTFAWLLVVISAGGGVAYCAWMAAFTETVERHNPAATATGLAVWGSLLRVIVVLSLIGLILAVPSANALVDHGSKVQTLATKYASELGTAAKISPSTSDTLAREPGNQVVQAVAVAEIAGLPVTTVGAVLTTEQKYPDVSLAPPAEQQAVAQYGDRVNAAVGALTALGKVPAEDLAYLKEHGAAVQRAQQNAPHEWQRWWWVAFAGQVIFLPFVFLLAGRWSPRRAARDAAEHEAAVERELASIRG</sequence>
<dbReference type="Proteomes" id="UP000317982">
    <property type="component" value="Unassembled WGS sequence"/>
</dbReference>
<dbReference type="InterPro" id="IPR036259">
    <property type="entry name" value="MFS_trans_sf"/>
</dbReference>
<dbReference type="PANTHER" id="PTHR23501:SF191">
    <property type="entry name" value="VACUOLAR BASIC AMINO ACID TRANSPORTER 4"/>
    <property type="match status" value="1"/>
</dbReference>
<feature type="transmembrane region" description="Helical" evidence="6">
    <location>
        <begin position="378"/>
        <end position="400"/>
    </location>
</feature>
<dbReference type="InterPro" id="IPR020846">
    <property type="entry name" value="MFS_dom"/>
</dbReference>
<dbReference type="RefSeq" id="WP_142709325.1">
    <property type="nucleotide sequence ID" value="NZ_VIRS01000044.1"/>
</dbReference>
<feature type="domain" description="Major facilitator superfamily (MFS) profile" evidence="7">
    <location>
        <begin position="23"/>
        <end position="472"/>
    </location>
</feature>
<keyword evidence="2" id="KW-0813">Transport</keyword>
<accession>A0A545AG08</accession>
<evidence type="ECO:0000256" key="1">
    <source>
        <dbReference type="ARBA" id="ARBA00004429"/>
    </source>
</evidence>
<feature type="transmembrane region" description="Helical" evidence="6">
    <location>
        <begin position="21"/>
        <end position="38"/>
    </location>
</feature>
<keyword evidence="5 6" id="KW-0472">Membrane</keyword>
<feature type="transmembrane region" description="Helical" evidence="6">
    <location>
        <begin position="244"/>
        <end position="271"/>
    </location>
</feature>
<dbReference type="EMBL" id="VIRS01000044">
    <property type="protein sequence ID" value="TQS40267.1"/>
    <property type="molecule type" value="Genomic_DNA"/>
</dbReference>
<feature type="transmembrane region" description="Helical" evidence="6">
    <location>
        <begin position="58"/>
        <end position="79"/>
    </location>
</feature>
<evidence type="ECO:0000313" key="8">
    <source>
        <dbReference type="EMBL" id="TQS40267.1"/>
    </source>
</evidence>
<evidence type="ECO:0000256" key="2">
    <source>
        <dbReference type="ARBA" id="ARBA00022448"/>
    </source>
</evidence>
<evidence type="ECO:0000313" key="9">
    <source>
        <dbReference type="Proteomes" id="UP000317982"/>
    </source>
</evidence>
<feature type="transmembrane region" description="Helical" evidence="6">
    <location>
        <begin position="313"/>
        <end position="331"/>
    </location>
</feature>
<evidence type="ECO:0000256" key="3">
    <source>
        <dbReference type="ARBA" id="ARBA00022692"/>
    </source>
</evidence>
<feature type="transmembrane region" description="Helical" evidence="6">
    <location>
        <begin position="147"/>
        <end position="166"/>
    </location>
</feature>
<proteinExistence type="predicted"/>
<keyword evidence="4 6" id="KW-1133">Transmembrane helix</keyword>
<feature type="transmembrane region" description="Helical" evidence="6">
    <location>
        <begin position="178"/>
        <end position="198"/>
    </location>
</feature>
<dbReference type="OrthoDB" id="3761592at2"/>
<dbReference type="GO" id="GO:0022857">
    <property type="term" value="F:transmembrane transporter activity"/>
    <property type="evidence" value="ECO:0007669"/>
    <property type="project" value="InterPro"/>
</dbReference>
<evidence type="ECO:0000256" key="5">
    <source>
        <dbReference type="ARBA" id="ARBA00023136"/>
    </source>
</evidence>
<dbReference type="CDD" id="cd06174">
    <property type="entry name" value="MFS"/>
    <property type="match status" value="1"/>
</dbReference>
<feature type="transmembrane region" description="Helical" evidence="6">
    <location>
        <begin position="283"/>
        <end position="301"/>
    </location>
</feature>
<feature type="transmembrane region" description="Helical" evidence="6">
    <location>
        <begin position="337"/>
        <end position="358"/>
    </location>
</feature>
<dbReference type="SUPFAM" id="SSF103473">
    <property type="entry name" value="MFS general substrate transporter"/>
    <property type="match status" value="1"/>
</dbReference>
<dbReference type="GO" id="GO:0005886">
    <property type="term" value="C:plasma membrane"/>
    <property type="evidence" value="ECO:0007669"/>
    <property type="project" value="UniProtKB-SubCell"/>
</dbReference>
<dbReference type="Gene3D" id="1.20.1250.20">
    <property type="entry name" value="MFS general substrate transporter like domains"/>
    <property type="match status" value="2"/>
</dbReference>
<evidence type="ECO:0000259" key="7">
    <source>
        <dbReference type="PROSITE" id="PS50850"/>
    </source>
</evidence>
<dbReference type="PROSITE" id="PS50850">
    <property type="entry name" value="MFS"/>
    <property type="match status" value="1"/>
</dbReference>
<evidence type="ECO:0000256" key="4">
    <source>
        <dbReference type="ARBA" id="ARBA00022989"/>
    </source>
</evidence>
<name>A0A545AG08_9ACTN</name>
<feature type="transmembrane region" description="Helical" evidence="6">
    <location>
        <begin position="86"/>
        <end position="105"/>
    </location>
</feature>
<protein>
    <submittedName>
        <fullName evidence="8">MFS transporter</fullName>
    </submittedName>
</protein>
<organism evidence="8 9">
    <name type="scientific">Cryptosporangium phraense</name>
    <dbReference type="NCBI Taxonomy" id="2593070"/>
    <lineage>
        <taxon>Bacteria</taxon>
        <taxon>Bacillati</taxon>
        <taxon>Actinomycetota</taxon>
        <taxon>Actinomycetes</taxon>
        <taxon>Cryptosporangiales</taxon>
        <taxon>Cryptosporangiaceae</taxon>
        <taxon>Cryptosporangium</taxon>
    </lineage>
</organism>
<dbReference type="InterPro" id="IPR011701">
    <property type="entry name" value="MFS"/>
</dbReference>
<keyword evidence="9" id="KW-1185">Reference proteome</keyword>